<dbReference type="Gene3D" id="3.40.50.300">
    <property type="entry name" value="P-loop containing nucleotide triphosphate hydrolases"/>
    <property type="match status" value="2"/>
</dbReference>
<dbReference type="Pfam" id="PF00005">
    <property type="entry name" value="ABC_tran"/>
    <property type="match status" value="2"/>
</dbReference>
<dbReference type="SMART" id="SM00382">
    <property type="entry name" value="AAA"/>
    <property type="match status" value="2"/>
</dbReference>
<proteinExistence type="predicted"/>
<organism evidence="4 5">
    <name type="scientific">Salmonella choleraesuis (strain SC-B67)</name>
    <dbReference type="NCBI Taxonomy" id="321314"/>
    <lineage>
        <taxon>Bacteria</taxon>
        <taxon>Pseudomonadati</taxon>
        <taxon>Pseudomonadota</taxon>
        <taxon>Gammaproteobacteria</taxon>
        <taxon>Enterobacterales</taxon>
        <taxon>Enterobacteriaceae</taxon>
        <taxon>Salmonella</taxon>
    </lineage>
</organism>
<gene>
    <name evidence="4" type="primary">modF</name>
    <name evidence="4" type="ordered locus">SCH_0776</name>
</gene>
<dbReference type="EMBL" id="AE017220">
    <property type="protein sequence ID" value="AAX64682.1"/>
    <property type="molecule type" value="Genomic_DNA"/>
</dbReference>
<dbReference type="InterPro" id="IPR027417">
    <property type="entry name" value="P-loop_NTPase"/>
</dbReference>
<sequence length="519" mass="58010">MQRCAKHIDIRCRKTYPCHSSLQKMGCKMSSLQISQGTFRLSDTKTLHLDSLTLNAGDSWAFVGANGSGKSALARALAGELPLLTGERQCRFTRITRLSFEQLQKLVSDEWQRNNTDMLSPGEDDTGCTTAEIIQDDVHHPARCAMLAQQFGISALLNRRFKYLSTGETRKALLCQALMSEPELLILDEPFDGLDVTARQQLAQRLTALNQAGMTLALVLNRFDEIPDFVQFAGVLADCTLAETGTTTELLQRALVAQLAHSERLTDVQLPEPDEPSVRHALPDGEPRIVLNDGVVSYNDRPILHHLSWRVNPGEHWQIVGPNGAGKSTLLSLITGDHPQGYSNDLTLFGRRRGSGETIWDIKKHIGYVSSSLHLDYRVSTTVRNVILSGYFDSIGIYQAVSDRQRKLAQQWLDILGIDKRTADAPFHSLSWGQQRLALIVRALVKHPTVLILDEPLQGLDPLNRQLVRRFVDVLIRQGETQLLFVSHHAEDAPACITHRLEFVPDGERYKYVSGRCNN</sequence>
<evidence type="ECO:0000259" key="3">
    <source>
        <dbReference type="PROSITE" id="PS50893"/>
    </source>
</evidence>
<dbReference type="NCBIfam" id="NF008186">
    <property type="entry name" value="PRK10938.1"/>
    <property type="match status" value="1"/>
</dbReference>
<dbReference type="GO" id="GO:0016887">
    <property type="term" value="F:ATP hydrolysis activity"/>
    <property type="evidence" value="ECO:0007669"/>
    <property type="project" value="InterPro"/>
</dbReference>
<feature type="domain" description="ABC transporter" evidence="3">
    <location>
        <begin position="289"/>
        <end position="519"/>
    </location>
</feature>
<dbReference type="Proteomes" id="UP000000538">
    <property type="component" value="Chromosome"/>
</dbReference>
<evidence type="ECO:0000313" key="4">
    <source>
        <dbReference type="EMBL" id="AAX64682.1"/>
    </source>
</evidence>
<evidence type="ECO:0000313" key="5">
    <source>
        <dbReference type="Proteomes" id="UP000000538"/>
    </source>
</evidence>
<protein>
    <submittedName>
        <fullName evidence="4">Putative ABC superfamily (Atp_bind), molybdenum transporter</fullName>
    </submittedName>
</protein>
<dbReference type="SUPFAM" id="SSF52540">
    <property type="entry name" value="P-loop containing nucleoside triphosphate hydrolases"/>
    <property type="match status" value="2"/>
</dbReference>
<dbReference type="PROSITE" id="PS50893">
    <property type="entry name" value="ABC_TRANSPORTER_2"/>
    <property type="match status" value="2"/>
</dbReference>
<accession>Q57RH9</accession>
<dbReference type="FunFam" id="3.40.50.300:FF:001006">
    <property type="entry name" value="Molybdate ABC transporter ATP-binding protein ModF"/>
    <property type="match status" value="1"/>
</dbReference>
<dbReference type="FunFam" id="3.40.50.300:FF:000866">
    <property type="entry name" value="Molybdate ABC transporter ATP-binding protein ModF"/>
    <property type="match status" value="1"/>
</dbReference>
<dbReference type="AlphaFoldDB" id="Q57RH9"/>
<dbReference type="PANTHER" id="PTHR43158">
    <property type="entry name" value="SKFA PEPTIDE EXPORT ATP-BINDING PROTEIN SKFE"/>
    <property type="match status" value="1"/>
</dbReference>
<reference evidence="4 5" key="1">
    <citation type="journal article" date="2005" name="Nucleic Acids Res.">
        <title>The genome sequence of Salmonella enterica serovar Choleraesuis, a highly invasive and resistant zoonotic pathogen.</title>
        <authorList>
            <person name="Chiu C.H."/>
            <person name="Tang P."/>
            <person name="Chu C."/>
            <person name="Hu S."/>
            <person name="Bao Q."/>
            <person name="Yu J."/>
            <person name="Chou Y.Y."/>
            <person name="Wang H.S."/>
            <person name="Lee Y.S."/>
        </authorList>
    </citation>
    <scope>NUCLEOTIDE SEQUENCE [LARGE SCALE GENOMIC DNA]</scope>
    <source>
        <strain evidence="4 5">SC-B67</strain>
    </source>
</reference>
<name>Q57RH9_SALCH</name>
<dbReference type="PANTHER" id="PTHR43158:SF2">
    <property type="entry name" value="SKFA PEPTIDE EXPORT ATP-BINDING PROTEIN SKFE"/>
    <property type="match status" value="1"/>
</dbReference>
<feature type="domain" description="ABC transporter" evidence="3">
    <location>
        <begin position="32"/>
        <end position="263"/>
    </location>
</feature>
<evidence type="ECO:0000256" key="2">
    <source>
        <dbReference type="ARBA" id="ARBA00022840"/>
    </source>
</evidence>
<evidence type="ECO:0000256" key="1">
    <source>
        <dbReference type="ARBA" id="ARBA00022741"/>
    </source>
</evidence>
<dbReference type="KEGG" id="sec:SCH_0776"/>
<dbReference type="GO" id="GO:0005524">
    <property type="term" value="F:ATP binding"/>
    <property type="evidence" value="ECO:0007669"/>
    <property type="project" value="UniProtKB-KW"/>
</dbReference>
<keyword evidence="2" id="KW-0067">ATP-binding</keyword>
<dbReference type="HOGENOM" id="CLU_000604_45_0_6"/>
<dbReference type="InterPro" id="IPR003593">
    <property type="entry name" value="AAA+_ATPase"/>
</dbReference>
<dbReference type="InterPro" id="IPR003439">
    <property type="entry name" value="ABC_transporter-like_ATP-bd"/>
</dbReference>
<keyword evidence="1" id="KW-0547">Nucleotide-binding</keyword>